<accession>A0A317CLJ7</accession>
<keyword evidence="2" id="KW-1185">Reference proteome</keyword>
<dbReference type="InterPro" id="IPR003673">
    <property type="entry name" value="CoA-Trfase_fam_III"/>
</dbReference>
<dbReference type="PANTHER" id="PTHR48229">
    <property type="entry name" value="CAIB/BAIF FAMILY ENZYME (AFU_ORTHOLOGUE AFUA_1G05360)-RELATED"/>
    <property type="match status" value="1"/>
</dbReference>
<dbReference type="SUPFAM" id="SSF89796">
    <property type="entry name" value="CoA-transferase family III (CaiB/BaiF)"/>
    <property type="match status" value="2"/>
</dbReference>
<protein>
    <submittedName>
        <fullName evidence="1">Acyl-CoA transferase</fullName>
    </submittedName>
</protein>
<dbReference type="OrthoDB" id="9058532at2"/>
<gene>
    <name evidence="1" type="ORF">DKW60_06450</name>
</gene>
<evidence type="ECO:0000313" key="2">
    <source>
        <dbReference type="Proteomes" id="UP000245539"/>
    </source>
</evidence>
<dbReference type="GO" id="GO:0016740">
    <property type="term" value="F:transferase activity"/>
    <property type="evidence" value="ECO:0007669"/>
    <property type="project" value="UniProtKB-KW"/>
</dbReference>
<reference evidence="1 2" key="1">
    <citation type="submission" date="2018-05" db="EMBL/GenBank/DDBJ databases">
        <title>Leucothrix arctica sp. nov., isolated from Arctic seawater.</title>
        <authorList>
            <person name="Choi A."/>
            <person name="Baek K."/>
        </authorList>
    </citation>
    <scope>NUCLEOTIDE SEQUENCE [LARGE SCALE GENOMIC DNA]</scope>
    <source>
        <strain evidence="1 2">JCM 18388</strain>
    </source>
</reference>
<dbReference type="RefSeq" id="WP_109836838.1">
    <property type="nucleotide sequence ID" value="NZ_QGKM01000013.1"/>
</dbReference>
<dbReference type="InterPro" id="IPR052985">
    <property type="entry name" value="CoA-trans_III_biosynth/detox"/>
</dbReference>
<comment type="caution">
    <text evidence="1">The sequence shown here is derived from an EMBL/GenBank/DDBJ whole genome shotgun (WGS) entry which is preliminary data.</text>
</comment>
<organism evidence="1 2">
    <name type="scientific">Leucothrix pacifica</name>
    <dbReference type="NCBI Taxonomy" id="1247513"/>
    <lineage>
        <taxon>Bacteria</taxon>
        <taxon>Pseudomonadati</taxon>
        <taxon>Pseudomonadota</taxon>
        <taxon>Gammaproteobacteria</taxon>
        <taxon>Thiotrichales</taxon>
        <taxon>Thiotrichaceae</taxon>
        <taxon>Leucothrix</taxon>
    </lineage>
</organism>
<keyword evidence="1" id="KW-0808">Transferase</keyword>
<dbReference type="AlphaFoldDB" id="A0A317CLJ7"/>
<sequence length="456" mass="49919">MNTLHFSEIIHAFPNITLADPEKNLQITGSESLPAWYAVSDLAVDSIAAAGLLLNQGMTQDTNKVTVDRRLASIWFNHSIREVGWQLPDPWDSIAGNYRTSDGWVRLHTNAKAHKAAALSVLDCTDDRNSVTEAARKWSSEALADAVVEAGGCSATMYTPEEWMSHPQGKAVSLEPLIHWELLDICKPDSCSLNPSRPLEGIKILDLTRILAGPVATRFLAGYGANVLRIDPPEWDEPAAAPEVTLGKRCAALDLNKQQDRQQFETLLTQADVLVHGYRPDALNNLGYDSESLRSINPKLIDVSLCAYGWTGLWAKRRGFDSVVQMSCGIAAYGMKQAGAEQPVSLPVQALDHGTGYLMAASVIHALNRRRTHGEIYSARLSLARTACLLMSHPSKPDDNHFAAETEHDVSDVIEATSWGNAHRVKFPLQIQGADAFWPYPAGPLKTASPTWGVKQ</sequence>
<proteinExistence type="predicted"/>
<dbReference type="Gene3D" id="3.40.50.10540">
    <property type="entry name" value="Crotonobetainyl-coa:carnitine coa-transferase, domain 1"/>
    <property type="match status" value="1"/>
</dbReference>
<name>A0A317CLJ7_9GAMM</name>
<dbReference type="InterPro" id="IPR023606">
    <property type="entry name" value="CoA-Trfase_III_dom_1_sf"/>
</dbReference>
<evidence type="ECO:0000313" key="1">
    <source>
        <dbReference type="EMBL" id="PWQ99077.1"/>
    </source>
</evidence>
<dbReference type="Pfam" id="PF02515">
    <property type="entry name" value="CoA_transf_3"/>
    <property type="match status" value="1"/>
</dbReference>
<dbReference type="EMBL" id="QGKM01000013">
    <property type="protein sequence ID" value="PWQ99077.1"/>
    <property type="molecule type" value="Genomic_DNA"/>
</dbReference>
<dbReference type="Proteomes" id="UP000245539">
    <property type="component" value="Unassembled WGS sequence"/>
</dbReference>
<dbReference type="PANTHER" id="PTHR48229:SF1">
    <property type="entry name" value="ALPHA METHYLACYL-COA RACEMASE-RELATED"/>
    <property type="match status" value="1"/>
</dbReference>